<dbReference type="EMBL" id="JANJYJ010000001">
    <property type="protein sequence ID" value="KAK3229904.1"/>
    <property type="molecule type" value="Genomic_DNA"/>
</dbReference>
<evidence type="ECO:0000313" key="2">
    <source>
        <dbReference type="EMBL" id="KAK3229904.1"/>
    </source>
</evidence>
<dbReference type="SUPFAM" id="SSF56219">
    <property type="entry name" value="DNase I-like"/>
    <property type="match status" value="1"/>
</dbReference>
<gene>
    <name evidence="2" type="ORF">Dsin_001785</name>
</gene>
<dbReference type="AlphaFoldDB" id="A0AAE0B623"/>
<evidence type="ECO:0000313" key="3">
    <source>
        <dbReference type="Proteomes" id="UP001281410"/>
    </source>
</evidence>
<dbReference type="PANTHER" id="PTHR33710">
    <property type="entry name" value="BNAC02G09200D PROTEIN"/>
    <property type="match status" value="1"/>
</dbReference>
<proteinExistence type="predicted"/>
<reference evidence="2" key="1">
    <citation type="journal article" date="2023" name="Plant J.">
        <title>Genome sequences and population genomics provide insights into the demographic history, inbreeding, and mutation load of two 'living fossil' tree species of Dipteronia.</title>
        <authorList>
            <person name="Feng Y."/>
            <person name="Comes H.P."/>
            <person name="Chen J."/>
            <person name="Zhu S."/>
            <person name="Lu R."/>
            <person name="Zhang X."/>
            <person name="Li P."/>
            <person name="Qiu J."/>
            <person name="Olsen K.M."/>
            <person name="Qiu Y."/>
        </authorList>
    </citation>
    <scope>NUCLEOTIDE SEQUENCE</scope>
    <source>
        <strain evidence="2">NBL</strain>
    </source>
</reference>
<accession>A0AAE0B623</accession>
<protein>
    <recommendedName>
        <fullName evidence="4">Reverse transcriptase</fullName>
    </recommendedName>
</protein>
<name>A0AAE0B623_9ROSI</name>
<organism evidence="2 3">
    <name type="scientific">Dipteronia sinensis</name>
    <dbReference type="NCBI Taxonomy" id="43782"/>
    <lineage>
        <taxon>Eukaryota</taxon>
        <taxon>Viridiplantae</taxon>
        <taxon>Streptophyta</taxon>
        <taxon>Embryophyta</taxon>
        <taxon>Tracheophyta</taxon>
        <taxon>Spermatophyta</taxon>
        <taxon>Magnoliopsida</taxon>
        <taxon>eudicotyledons</taxon>
        <taxon>Gunneridae</taxon>
        <taxon>Pentapetalae</taxon>
        <taxon>rosids</taxon>
        <taxon>malvids</taxon>
        <taxon>Sapindales</taxon>
        <taxon>Sapindaceae</taxon>
        <taxon>Hippocastanoideae</taxon>
        <taxon>Acereae</taxon>
        <taxon>Dipteronia</taxon>
    </lineage>
</organism>
<feature type="region of interest" description="Disordered" evidence="1">
    <location>
        <begin position="160"/>
        <end position="180"/>
    </location>
</feature>
<dbReference type="Gene3D" id="3.60.10.10">
    <property type="entry name" value="Endonuclease/exonuclease/phosphatase"/>
    <property type="match status" value="1"/>
</dbReference>
<sequence length="860" mass="95519">MVDSTLSMDSSPKHSSLPCLGSKRPYTSYSFVLPYGSTMENPPFYSNVSSFSVFPSLLEASEISNKSLSNGAGLGCQNEEAAVGHEAINNGDGFSIEHEGLPVMDALQSPKMVGTSVNKLKKTKESGVHKTCGGKNRVLEDNNGVLEGSKMVAPSKNVIGKKKGTKDQGDSSEKCSEVHQCKGIPTTSPLVINDSNKAEGQPKCPSPIIPEIAPTIMRNYELHHKKGQQIQLDVVFFSRNYKLHHDKGISITPTLVNNSETAHSSYSNVLKGPNLDESVEILVEYQWKPKICTECKSFGHSIMTCPKLKPLHSPSVMDFDHKPKQDWRRFTMGVATQIPSPCMNLEPFPLDEVISAVNSEIQPSLCPTNLPIKIQCNVLSKETCMEPTPLGSLKVYEVISTGHAENDPSLHPTNLSIHDQCHDLSKERVVDTSNKFVALIEDGDCHNDQCNELCDDADQCNDKFIALVEDDDSSSKASPDHSLWHSKIKTLMGSLLKGSPAPQNPLARRRRKNRLLRKERLIALTLSHSLGRIWVGWGPRILNITKISETDQIIHCNACILDTNDQFRISFVYGSNDDRLRKALWQSMCSGQNGSPWIVLGDFNVSRSVGESIGGCSRISSAMKEFNDYLQSSELDDLCFSGFLYTWCNKRSNSCISRKLDRVLVNNDWLVKFENSEAIFLPPSISDHCPSVVKLGLQGIKKNRPFKIFNFLTNGADFLPLVERCWQEQVHGTMHYKLCSKLRNLKKVLKTLNNDKAGDRNSSYFFKAINGKRNRSKIHTITRDNGSLIEGDILVKKEAILHFQTILGCSRPVSHGIGSTLSNIIDKVISNEQADFMGRDVTDDKIREVCFSLHPNKAPG</sequence>
<keyword evidence="3" id="KW-1185">Reference proteome</keyword>
<dbReference type="Proteomes" id="UP001281410">
    <property type="component" value="Unassembled WGS sequence"/>
</dbReference>
<evidence type="ECO:0008006" key="4">
    <source>
        <dbReference type="Google" id="ProtNLM"/>
    </source>
</evidence>
<dbReference type="PANTHER" id="PTHR33710:SF71">
    <property type="entry name" value="ENDONUCLEASE_EXONUCLEASE_PHOSPHATASE DOMAIN-CONTAINING PROTEIN"/>
    <property type="match status" value="1"/>
</dbReference>
<comment type="caution">
    <text evidence="2">The sequence shown here is derived from an EMBL/GenBank/DDBJ whole genome shotgun (WGS) entry which is preliminary data.</text>
</comment>
<evidence type="ECO:0000256" key="1">
    <source>
        <dbReference type="SAM" id="MobiDB-lite"/>
    </source>
</evidence>
<feature type="compositionally biased region" description="Basic and acidic residues" evidence="1">
    <location>
        <begin position="165"/>
        <end position="180"/>
    </location>
</feature>
<dbReference type="InterPro" id="IPR036691">
    <property type="entry name" value="Endo/exonu/phosph_ase_sf"/>
</dbReference>